<organism evidence="1 2">
    <name type="scientific">Phoxinus phoxinus</name>
    <name type="common">Eurasian minnow</name>
    <dbReference type="NCBI Taxonomy" id="58324"/>
    <lineage>
        <taxon>Eukaryota</taxon>
        <taxon>Metazoa</taxon>
        <taxon>Chordata</taxon>
        <taxon>Craniata</taxon>
        <taxon>Vertebrata</taxon>
        <taxon>Euteleostomi</taxon>
        <taxon>Actinopterygii</taxon>
        <taxon>Neopterygii</taxon>
        <taxon>Teleostei</taxon>
        <taxon>Ostariophysi</taxon>
        <taxon>Cypriniformes</taxon>
        <taxon>Leuciscidae</taxon>
        <taxon>Phoxininae</taxon>
        <taxon>Phoxinus</taxon>
    </lineage>
</organism>
<evidence type="ECO:0000313" key="1">
    <source>
        <dbReference type="EMBL" id="KAK7162489.1"/>
    </source>
</evidence>
<comment type="caution">
    <text evidence="1">The sequence shown here is derived from an EMBL/GenBank/DDBJ whole genome shotgun (WGS) entry which is preliminary data.</text>
</comment>
<dbReference type="AlphaFoldDB" id="A0AAN9D793"/>
<keyword evidence="2" id="KW-1185">Reference proteome</keyword>
<reference evidence="1 2" key="1">
    <citation type="submission" date="2024-02" db="EMBL/GenBank/DDBJ databases">
        <title>Chromosome-level genome assembly of the Eurasian Minnow (Phoxinus phoxinus).</title>
        <authorList>
            <person name="Oriowo T.O."/>
            <person name="Martin S."/>
            <person name="Stange M."/>
            <person name="Chrysostomakis Y."/>
            <person name="Brown T."/>
            <person name="Winkler S."/>
            <person name="Kukowka S."/>
            <person name="Myers E.W."/>
            <person name="Bohne A."/>
        </authorList>
    </citation>
    <scope>NUCLEOTIDE SEQUENCE [LARGE SCALE GENOMIC DNA]</scope>
    <source>
        <strain evidence="1">ZFMK-TIS-60720</strain>
        <tissue evidence="1">Whole Organism</tissue>
    </source>
</reference>
<gene>
    <name evidence="1" type="ORF">R3I93_006718</name>
</gene>
<evidence type="ECO:0000313" key="2">
    <source>
        <dbReference type="Proteomes" id="UP001364617"/>
    </source>
</evidence>
<proteinExistence type="predicted"/>
<accession>A0AAN9D793</accession>
<protein>
    <submittedName>
        <fullName evidence="1">Uncharacterized protein</fullName>
    </submittedName>
</protein>
<sequence length="78" mass="8987">MGWICYLVQLATGCGIRALHQPIEEILSSIYAHFDISAKRCEIFKEFAEFTDSETLKILRYCAIRWLSLLTLASSPRF</sequence>
<dbReference type="EMBL" id="JAYKXH010000007">
    <property type="protein sequence ID" value="KAK7162489.1"/>
    <property type="molecule type" value="Genomic_DNA"/>
</dbReference>
<dbReference type="Proteomes" id="UP001364617">
    <property type="component" value="Unassembled WGS sequence"/>
</dbReference>
<name>A0AAN9D793_9TELE</name>